<feature type="transmembrane region" description="Helical" evidence="1">
    <location>
        <begin position="225"/>
        <end position="247"/>
    </location>
</feature>
<dbReference type="EMBL" id="JBHRYQ010000001">
    <property type="protein sequence ID" value="MFC3812993.1"/>
    <property type="molecule type" value="Genomic_DNA"/>
</dbReference>
<evidence type="ECO:0000313" key="3">
    <source>
        <dbReference type="Proteomes" id="UP001595616"/>
    </source>
</evidence>
<dbReference type="RefSeq" id="WP_379839899.1">
    <property type="nucleotide sequence ID" value="NZ_JBHRYQ010000001.1"/>
</dbReference>
<feature type="transmembrane region" description="Helical" evidence="1">
    <location>
        <begin position="119"/>
        <end position="143"/>
    </location>
</feature>
<evidence type="ECO:0000256" key="1">
    <source>
        <dbReference type="SAM" id="Phobius"/>
    </source>
</evidence>
<sequence length="255" mass="28424">MKKVLKYVLYDIMRNRFVIAYTLLLLIISLSFFSFEVTPGKGVISLLNINLIVIPLVSIIFASTHFYNSYEFLELLASQPLSRKTIFFSQYLGVAISLLISFLIGVGLPVVLYEGTETGLRLILTGSILTLVFVSLAFLTAVITKDKAKGMGLALAVWFYFSVVYDGLVLTIFLNFSDYPMEKATVIFSLFNPIDLARILVLIKMDVSALMGITGAVFQNFFGSSIGLIMSLLTLLIWFVSPILLAFSKFNKKDL</sequence>
<accession>A0ABV7Z3I8</accession>
<reference evidence="3" key="1">
    <citation type="journal article" date="2019" name="Int. J. Syst. Evol. Microbiol.">
        <title>The Global Catalogue of Microorganisms (GCM) 10K type strain sequencing project: providing services to taxonomists for standard genome sequencing and annotation.</title>
        <authorList>
            <consortium name="The Broad Institute Genomics Platform"/>
            <consortium name="The Broad Institute Genome Sequencing Center for Infectious Disease"/>
            <person name="Wu L."/>
            <person name="Ma J."/>
        </authorList>
    </citation>
    <scope>NUCLEOTIDE SEQUENCE [LARGE SCALE GENOMIC DNA]</scope>
    <source>
        <strain evidence="3">CECT 7956</strain>
    </source>
</reference>
<feature type="transmembrane region" description="Helical" evidence="1">
    <location>
        <begin position="16"/>
        <end position="35"/>
    </location>
</feature>
<keyword evidence="3" id="KW-1185">Reference proteome</keyword>
<name>A0ABV7Z3I8_9BACT</name>
<feature type="transmembrane region" description="Helical" evidence="1">
    <location>
        <begin position="91"/>
        <end position="113"/>
    </location>
</feature>
<evidence type="ECO:0000313" key="2">
    <source>
        <dbReference type="EMBL" id="MFC3812993.1"/>
    </source>
</evidence>
<keyword evidence="1" id="KW-0472">Membrane</keyword>
<gene>
    <name evidence="2" type="ORF">ACFOOI_20180</name>
</gene>
<dbReference type="Pfam" id="PF12679">
    <property type="entry name" value="ABC2_membrane_2"/>
    <property type="match status" value="1"/>
</dbReference>
<keyword evidence="1" id="KW-1133">Transmembrane helix</keyword>
<proteinExistence type="predicted"/>
<keyword evidence="1" id="KW-0812">Transmembrane</keyword>
<protein>
    <submittedName>
        <fullName evidence="2">ABC transporter permease subunit</fullName>
    </submittedName>
</protein>
<feature type="transmembrane region" description="Helical" evidence="1">
    <location>
        <begin position="155"/>
        <end position="176"/>
    </location>
</feature>
<feature type="transmembrane region" description="Helical" evidence="1">
    <location>
        <begin position="196"/>
        <end position="218"/>
    </location>
</feature>
<feature type="transmembrane region" description="Helical" evidence="1">
    <location>
        <begin position="47"/>
        <end position="70"/>
    </location>
</feature>
<dbReference type="Proteomes" id="UP001595616">
    <property type="component" value="Unassembled WGS sequence"/>
</dbReference>
<comment type="caution">
    <text evidence="2">The sequence shown here is derived from an EMBL/GenBank/DDBJ whole genome shotgun (WGS) entry which is preliminary data.</text>
</comment>
<organism evidence="2 3">
    <name type="scientific">Lacihabitans lacunae</name>
    <dbReference type="NCBI Taxonomy" id="1028214"/>
    <lineage>
        <taxon>Bacteria</taxon>
        <taxon>Pseudomonadati</taxon>
        <taxon>Bacteroidota</taxon>
        <taxon>Cytophagia</taxon>
        <taxon>Cytophagales</taxon>
        <taxon>Leadbetterellaceae</taxon>
        <taxon>Lacihabitans</taxon>
    </lineage>
</organism>